<comment type="caution">
    <text evidence="2">The sequence shown here is derived from an EMBL/GenBank/DDBJ whole genome shotgun (WGS) entry which is preliminary data.</text>
</comment>
<evidence type="ECO:0000313" key="3">
    <source>
        <dbReference type="Proteomes" id="UP000527616"/>
    </source>
</evidence>
<keyword evidence="3" id="KW-1185">Reference proteome</keyword>
<accession>A0A7Z0DA66</accession>
<dbReference type="SUPFAM" id="SSF52540">
    <property type="entry name" value="P-loop containing nucleoside triphosphate hydrolases"/>
    <property type="match status" value="1"/>
</dbReference>
<protein>
    <submittedName>
        <fullName evidence="2">Uncharacterized protein (DUF697 family)/GTP-binding protein EngB required for normal cell division</fullName>
    </submittedName>
</protein>
<dbReference type="InterPro" id="IPR027417">
    <property type="entry name" value="P-loop_NTPase"/>
</dbReference>
<dbReference type="InterPro" id="IPR006073">
    <property type="entry name" value="GTP-bd"/>
</dbReference>
<proteinExistence type="predicted"/>
<gene>
    <name evidence="2" type="ORF">GGQ54_002125</name>
</gene>
<dbReference type="GO" id="GO:0051301">
    <property type="term" value="P:cell division"/>
    <property type="evidence" value="ECO:0007669"/>
    <property type="project" value="UniProtKB-KW"/>
</dbReference>
<dbReference type="CDD" id="cd00882">
    <property type="entry name" value="Ras_like_GTPase"/>
    <property type="match status" value="1"/>
</dbReference>
<sequence>MSQWFTDAFRAEYDKQSDEIGRFNLAVFGKTGVGKSTLINAVFGEPVAATGIGEPVTKDSHLYLDRRGRLGIVDTRGLEIGRDDKTLAADLSKFVKEYRRKPINEQVHAAWYCVRPMDRRFEESEAQFIRNLVDHGLGVILVFTQVPSRDGVVHPDVIELARRIEQLRLPIFGERPVFTNAMRDPFTGQPAFGLIDLVQATFRIVPEAAHAALVAEQQVDLASKARESHKTIGAAAAGAAAAAATPIPFSDAAVLVPIQLAMMGRLAIIHKLRFDRAAMLAVASTAAATTGGRAAVTGLLKFIPGAGTIAGGAIGAGVASTFTFAMGQAWLVVCQRAASGNLPMIGGVVDSDAVREVFLGELGKRMPKIRRE</sequence>
<dbReference type="Pfam" id="PF01926">
    <property type="entry name" value="MMR_HSR1"/>
    <property type="match status" value="1"/>
</dbReference>
<dbReference type="EMBL" id="JACBZS010000001">
    <property type="protein sequence ID" value="NYI71565.1"/>
    <property type="molecule type" value="Genomic_DNA"/>
</dbReference>
<feature type="domain" description="G" evidence="1">
    <location>
        <begin position="25"/>
        <end position="131"/>
    </location>
</feature>
<evidence type="ECO:0000259" key="1">
    <source>
        <dbReference type="Pfam" id="PF01926"/>
    </source>
</evidence>
<evidence type="ECO:0000313" key="2">
    <source>
        <dbReference type="EMBL" id="NYI71565.1"/>
    </source>
</evidence>
<dbReference type="GO" id="GO:0005525">
    <property type="term" value="F:GTP binding"/>
    <property type="evidence" value="ECO:0007669"/>
    <property type="project" value="InterPro"/>
</dbReference>
<dbReference type="RefSeq" id="WP_343045932.1">
    <property type="nucleotide sequence ID" value="NZ_JACBZS010000001.1"/>
</dbReference>
<name>A0A7Z0DA66_9ACTN</name>
<dbReference type="Proteomes" id="UP000527616">
    <property type="component" value="Unassembled WGS sequence"/>
</dbReference>
<dbReference type="AlphaFoldDB" id="A0A7Z0DA66"/>
<organism evidence="2 3">
    <name type="scientific">Naumannella cuiyingiana</name>
    <dbReference type="NCBI Taxonomy" id="1347891"/>
    <lineage>
        <taxon>Bacteria</taxon>
        <taxon>Bacillati</taxon>
        <taxon>Actinomycetota</taxon>
        <taxon>Actinomycetes</taxon>
        <taxon>Propionibacteriales</taxon>
        <taxon>Propionibacteriaceae</taxon>
        <taxon>Naumannella</taxon>
    </lineage>
</organism>
<keyword evidence="2" id="KW-0131">Cell cycle</keyword>
<keyword evidence="2" id="KW-0132">Cell division</keyword>
<dbReference type="Gene3D" id="3.40.50.300">
    <property type="entry name" value="P-loop containing nucleotide triphosphate hydrolases"/>
    <property type="match status" value="1"/>
</dbReference>
<reference evidence="2 3" key="1">
    <citation type="submission" date="2020-07" db="EMBL/GenBank/DDBJ databases">
        <title>Sequencing the genomes of 1000 actinobacteria strains.</title>
        <authorList>
            <person name="Klenk H.-P."/>
        </authorList>
    </citation>
    <scope>NUCLEOTIDE SEQUENCE [LARGE SCALE GENOMIC DNA]</scope>
    <source>
        <strain evidence="2 3">DSM 103164</strain>
    </source>
</reference>